<dbReference type="Gene3D" id="1.10.287.1490">
    <property type="match status" value="1"/>
</dbReference>
<feature type="compositionally biased region" description="Basic residues" evidence="4">
    <location>
        <begin position="25"/>
        <end position="35"/>
    </location>
</feature>
<sequence length="567" mass="62757">MSSSGAPTDLPVQSAGQAPQGSASSKKKNNKKKKNPNTSNIANATKPKAELDAASGKDGAGSAEVEDQDEPATPVLSAPPVQQDGPEMASEPDSIANAGTTTNGHAGANGDSAATDTPTTSAKLEAMSQDREALRAEVEQLRKQLESIQETHAQEVSQLKTNLEESEAAKEHAETQYQNLLGRVEKIKETLGDRLKRDKAELEEAKDRIEELEAQNEELQQTSRSGDEETNRLRAEVQEQARELASLRSRSNLSQQNWLKEKEDMTRQMQHLRNELESTSNAMGEWEVIAREERSVRESLVEKMADLEEQLTNTREAYENAAAERDTQARLIDTQQRALQELQEVRKREKREMVETTEEQLQVMKAQVQDADARAAAAESAKGDLSRELERTAPFEKEVKEKNLLIGKLRHEAIVLNDHLTKALKFIKKTKPEETIDRQIVTNHVLQFLALDRSDPKKFQILQVIAGLLNWTEEQREQAGLARPGSVSHTLRLPASPFHRTPSSPALNQEFFAEPTSASGRESLADLWAGFLERSVEEAGVSGKAPSRKDSTSSVATTITRPDTRGV</sequence>
<dbReference type="EMBL" id="JAULSU010000006">
    <property type="protein sequence ID" value="KAK0613851.1"/>
    <property type="molecule type" value="Genomic_DNA"/>
</dbReference>
<evidence type="ECO:0000256" key="2">
    <source>
        <dbReference type="ARBA" id="ARBA00023034"/>
    </source>
</evidence>
<proteinExistence type="predicted"/>
<feature type="compositionally biased region" description="Low complexity" evidence="4">
    <location>
        <begin position="52"/>
        <end position="63"/>
    </location>
</feature>
<keyword evidence="2" id="KW-0333">Golgi apparatus</keyword>
<organism evidence="6 7">
    <name type="scientific">Immersiella caudata</name>
    <dbReference type="NCBI Taxonomy" id="314043"/>
    <lineage>
        <taxon>Eukaryota</taxon>
        <taxon>Fungi</taxon>
        <taxon>Dikarya</taxon>
        <taxon>Ascomycota</taxon>
        <taxon>Pezizomycotina</taxon>
        <taxon>Sordariomycetes</taxon>
        <taxon>Sordariomycetidae</taxon>
        <taxon>Sordariales</taxon>
        <taxon>Lasiosphaeriaceae</taxon>
        <taxon>Immersiella</taxon>
    </lineage>
</organism>
<dbReference type="AlphaFoldDB" id="A0AA40BU87"/>
<feature type="region of interest" description="Disordered" evidence="4">
    <location>
        <begin position="538"/>
        <end position="567"/>
    </location>
</feature>
<feature type="compositionally biased region" description="Polar residues" evidence="4">
    <location>
        <begin position="552"/>
        <end position="561"/>
    </location>
</feature>
<keyword evidence="3" id="KW-0175">Coiled coil</keyword>
<feature type="compositionally biased region" description="Basic and acidic residues" evidence="4">
    <location>
        <begin position="225"/>
        <end position="242"/>
    </location>
</feature>
<dbReference type="InterPro" id="IPR000237">
    <property type="entry name" value="GRIP_dom"/>
</dbReference>
<dbReference type="GO" id="GO:0006888">
    <property type="term" value="P:endoplasmic reticulum to Golgi vesicle-mediated transport"/>
    <property type="evidence" value="ECO:0007669"/>
    <property type="project" value="TreeGrafter"/>
</dbReference>
<accession>A0AA40BU87</accession>
<dbReference type="GO" id="GO:0007030">
    <property type="term" value="P:Golgi organization"/>
    <property type="evidence" value="ECO:0007669"/>
    <property type="project" value="TreeGrafter"/>
</dbReference>
<comment type="subcellular location">
    <subcellularLocation>
        <location evidence="1">Golgi apparatus</location>
    </subcellularLocation>
</comment>
<dbReference type="Proteomes" id="UP001175000">
    <property type="component" value="Unassembled WGS sequence"/>
</dbReference>
<dbReference type="Pfam" id="PF10375">
    <property type="entry name" value="GRAB"/>
    <property type="match status" value="1"/>
</dbReference>
<evidence type="ECO:0000256" key="4">
    <source>
        <dbReference type="SAM" id="MobiDB-lite"/>
    </source>
</evidence>
<feature type="region of interest" description="Disordered" evidence="4">
    <location>
        <begin position="210"/>
        <end position="249"/>
    </location>
</feature>
<evidence type="ECO:0000259" key="5">
    <source>
        <dbReference type="PROSITE" id="PS50913"/>
    </source>
</evidence>
<dbReference type="PANTHER" id="PTHR18921">
    <property type="entry name" value="MYOSIN HEAVY CHAIN - RELATED"/>
    <property type="match status" value="1"/>
</dbReference>
<reference evidence="6" key="1">
    <citation type="submission" date="2023-06" db="EMBL/GenBank/DDBJ databases">
        <title>Genome-scale phylogeny and comparative genomics of the fungal order Sordariales.</title>
        <authorList>
            <consortium name="Lawrence Berkeley National Laboratory"/>
            <person name="Hensen N."/>
            <person name="Bonometti L."/>
            <person name="Westerberg I."/>
            <person name="Brannstrom I.O."/>
            <person name="Guillou S."/>
            <person name="Cros-Aarteil S."/>
            <person name="Calhoun S."/>
            <person name="Haridas S."/>
            <person name="Kuo A."/>
            <person name="Mondo S."/>
            <person name="Pangilinan J."/>
            <person name="Riley R."/>
            <person name="Labutti K."/>
            <person name="Andreopoulos B."/>
            <person name="Lipzen A."/>
            <person name="Chen C."/>
            <person name="Yanf M."/>
            <person name="Daum C."/>
            <person name="Ng V."/>
            <person name="Clum A."/>
            <person name="Steindorff A."/>
            <person name="Ohm R."/>
            <person name="Martin F."/>
            <person name="Silar P."/>
            <person name="Natvig D."/>
            <person name="Lalanne C."/>
            <person name="Gautier V."/>
            <person name="Ament-Velasquez S.L."/>
            <person name="Kruys A."/>
            <person name="Hutchinson M.I."/>
            <person name="Powell A.J."/>
            <person name="Barry K."/>
            <person name="Miller A.N."/>
            <person name="Grigoriev I.V."/>
            <person name="Debuchy R."/>
            <person name="Gladieux P."/>
            <person name="Thoren M.H."/>
            <person name="Johannesson H."/>
        </authorList>
    </citation>
    <scope>NUCLEOTIDE SEQUENCE</scope>
    <source>
        <strain evidence="6">CBS 606.72</strain>
    </source>
</reference>
<dbReference type="GO" id="GO:0005794">
    <property type="term" value="C:Golgi apparatus"/>
    <property type="evidence" value="ECO:0007669"/>
    <property type="project" value="UniProtKB-SubCell"/>
</dbReference>
<evidence type="ECO:0000256" key="3">
    <source>
        <dbReference type="ARBA" id="ARBA00023054"/>
    </source>
</evidence>
<feature type="compositionally biased region" description="Low complexity" evidence="4">
    <location>
        <begin position="96"/>
        <end position="122"/>
    </location>
</feature>
<feature type="domain" description="GRIP" evidence="5">
    <location>
        <begin position="431"/>
        <end position="482"/>
    </location>
</feature>
<keyword evidence="7" id="KW-1185">Reference proteome</keyword>
<comment type="caution">
    <text evidence="6">The sequence shown here is derived from an EMBL/GenBank/DDBJ whole genome shotgun (WGS) entry which is preliminary data.</text>
</comment>
<dbReference type="PROSITE" id="PS50913">
    <property type="entry name" value="GRIP"/>
    <property type="match status" value="1"/>
</dbReference>
<dbReference type="PANTHER" id="PTHR18921:SF2">
    <property type="entry name" value="THYROID RECEPTOR-INTERACTING PROTEIN 11"/>
    <property type="match status" value="1"/>
</dbReference>
<gene>
    <name evidence="6" type="ORF">B0T14DRAFT_539556</name>
</gene>
<protein>
    <recommendedName>
        <fullName evidence="5">GRIP domain-containing protein</fullName>
    </recommendedName>
</protein>
<evidence type="ECO:0000313" key="6">
    <source>
        <dbReference type="EMBL" id="KAK0613851.1"/>
    </source>
</evidence>
<feature type="compositionally biased region" description="Low complexity" evidence="4">
    <location>
        <begin position="13"/>
        <end position="24"/>
    </location>
</feature>
<name>A0AA40BU87_9PEZI</name>
<dbReference type="InterPro" id="IPR019459">
    <property type="entry name" value="GRAB"/>
</dbReference>
<evidence type="ECO:0000313" key="7">
    <source>
        <dbReference type="Proteomes" id="UP001175000"/>
    </source>
</evidence>
<evidence type="ECO:0000256" key="1">
    <source>
        <dbReference type="ARBA" id="ARBA00004555"/>
    </source>
</evidence>
<dbReference type="GO" id="GO:0031267">
    <property type="term" value="F:small GTPase binding"/>
    <property type="evidence" value="ECO:0007669"/>
    <property type="project" value="TreeGrafter"/>
</dbReference>
<feature type="region of interest" description="Disordered" evidence="4">
    <location>
        <begin position="1"/>
        <end position="131"/>
    </location>
</feature>